<feature type="domain" description="HTH tetR-type" evidence="5">
    <location>
        <begin position="16"/>
        <end position="76"/>
    </location>
</feature>
<dbReference type="InterPro" id="IPR036271">
    <property type="entry name" value="Tet_transcr_reg_TetR-rel_C_sf"/>
</dbReference>
<comment type="caution">
    <text evidence="6">The sequence shown here is derived from an EMBL/GenBank/DDBJ whole genome shotgun (WGS) entry which is preliminary data.</text>
</comment>
<evidence type="ECO:0000313" key="7">
    <source>
        <dbReference type="Proteomes" id="UP000316298"/>
    </source>
</evidence>
<evidence type="ECO:0000259" key="5">
    <source>
        <dbReference type="PROSITE" id="PS50977"/>
    </source>
</evidence>
<dbReference type="Pfam" id="PF00440">
    <property type="entry name" value="TetR_N"/>
    <property type="match status" value="1"/>
</dbReference>
<dbReference type="AlphaFoldDB" id="A0A542DSV2"/>
<dbReference type="Proteomes" id="UP000316298">
    <property type="component" value="Unassembled WGS sequence"/>
</dbReference>
<dbReference type="RefSeq" id="WP_141860283.1">
    <property type="nucleotide sequence ID" value="NZ_BAAAKA010000009.1"/>
</dbReference>
<dbReference type="GO" id="GO:0003700">
    <property type="term" value="F:DNA-binding transcription factor activity"/>
    <property type="evidence" value="ECO:0007669"/>
    <property type="project" value="TreeGrafter"/>
</dbReference>
<dbReference type="InterPro" id="IPR009057">
    <property type="entry name" value="Homeodomain-like_sf"/>
</dbReference>
<keyword evidence="3" id="KW-0804">Transcription</keyword>
<proteinExistence type="predicted"/>
<dbReference type="InterPro" id="IPR025996">
    <property type="entry name" value="MT1864/Rv1816-like_C"/>
</dbReference>
<evidence type="ECO:0000256" key="1">
    <source>
        <dbReference type="ARBA" id="ARBA00023015"/>
    </source>
</evidence>
<feature type="DNA-binding region" description="H-T-H motif" evidence="4">
    <location>
        <begin position="39"/>
        <end position="58"/>
    </location>
</feature>
<dbReference type="InterPro" id="IPR001647">
    <property type="entry name" value="HTH_TetR"/>
</dbReference>
<dbReference type="PANTHER" id="PTHR30055:SF220">
    <property type="entry name" value="TETR-FAMILY REGULATORY PROTEIN"/>
    <property type="match status" value="1"/>
</dbReference>
<name>A0A542DSV2_9ACTN</name>
<dbReference type="PROSITE" id="PS50977">
    <property type="entry name" value="HTH_TETR_2"/>
    <property type="match status" value="1"/>
</dbReference>
<keyword evidence="2 4" id="KW-0238">DNA-binding</keyword>
<keyword evidence="1" id="KW-0805">Transcription regulation</keyword>
<dbReference type="Pfam" id="PF13305">
    <property type="entry name" value="TetR_C_33"/>
    <property type="match status" value="1"/>
</dbReference>
<evidence type="ECO:0000313" key="6">
    <source>
        <dbReference type="EMBL" id="TQJ06182.1"/>
    </source>
</evidence>
<dbReference type="PANTHER" id="PTHR30055">
    <property type="entry name" value="HTH-TYPE TRANSCRIPTIONAL REGULATOR RUTR"/>
    <property type="match status" value="1"/>
</dbReference>
<evidence type="ECO:0000256" key="2">
    <source>
        <dbReference type="ARBA" id="ARBA00023125"/>
    </source>
</evidence>
<keyword evidence="7" id="KW-1185">Reference proteome</keyword>
<dbReference type="GO" id="GO:0000976">
    <property type="term" value="F:transcription cis-regulatory region binding"/>
    <property type="evidence" value="ECO:0007669"/>
    <property type="project" value="TreeGrafter"/>
</dbReference>
<dbReference type="SUPFAM" id="SSF48498">
    <property type="entry name" value="Tetracyclin repressor-like, C-terminal domain"/>
    <property type="match status" value="1"/>
</dbReference>
<evidence type="ECO:0000256" key="4">
    <source>
        <dbReference type="PROSITE-ProRule" id="PRU00335"/>
    </source>
</evidence>
<reference evidence="6 7" key="1">
    <citation type="submission" date="2019-06" db="EMBL/GenBank/DDBJ databases">
        <title>Sequencing the genomes of 1000 actinobacteria strains.</title>
        <authorList>
            <person name="Klenk H.-P."/>
        </authorList>
    </citation>
    <scope>NUCLEOTIDE SEQUENCE [LARGE SCALE GENOMIC DNA]</scope>
    <source>
        <strain evidence="6 7">DSM 17305</strain>
    </source>
</reference>
<accession>A0A542DSV2</accession>
<dbReference type="Gene3D" id="1.10.357.10">
    <property type="entry name" value="Tetracycline Repressor, domain 2"/>
    <property type="match status" value="1"/>
</dbReference>
<dbReference type="InterPro" id="IPR050109">
    <property type="entry name" value="HTH-type_TetR-like_transc_reg"/>
</dbReference>
<protein>
    <submittedName>
        <fullName evidence="6">TetR family transcriptional regulator</fullName>
    </submittedName>
</protein>
<dbReference type="OrthoDB" id="3173376at2"/>
<dbReference type="EMBL" id="VFMM01000003">
    <property type="protein sequence ID" value="TQJ06182.1"/>
    <property type="molecule type" value="Genomic_DNA"/>
</dbReference>
<evidence type="ECO:0000256" key="3">
    <source>
        <dbReference type="ARBA" id="ARBA00023163"/>
    </source>
</evidence>
<dbReference type="SUPFAM" id="SSF46689">
    <property type="entry name" value="Homeodomain-like"/>
    <property type="match status" value="1"/>
</dbReference>
<gene>
    <name evidence="6" type="ORF">FB475_5835</name>
</gene>
<sequence>MNARRSGARRASYHHGNLREALIADAIEVISERGVEGFSLAEASRRLGVAASAPYAHFTDRADLLAAVCVHALRIFRDELEPRLAHSDSPADRLAATTRAYVHFAAAHKALFQLLFSAEFGATLDKGRHPEVAAAERPIEEAFLDSVRALAPAGDKAAAGDLAAAVEAIAHGHAMLLLDGRFGGGARAAGRAATSAARATLALLDGRDRFLSP</sequence>
<organism evidence="6 7">
    <name type="scientific">Kribbella jejuensis</name>
    <dbReference type="NCBI Taxonomy" id="236068"/>
    <lineage>
        <taxon>Bacteria</taxon>
        <taxon>Bacillati</taxon>
        <taxon>Actinomycetota</taxon>
        <taxon>Actinomycetes</taxon>
        <taxon>Propionibacteriales</taxon>
        <taxon>Kribbellaceae</taxon>
        <taxon>Kribbella</taxon>
    </lineage>
</organism>